<gene>
    <name evidence="1" type="ORF">CYFUS_009903</name>
</gene>
<evidence type="ECO:0000313" key="1">
    <source>
        <dbReference type="EMBL" id="ATB44416.1"/>
    </source>
</evidence>
<name>A0A250JMT4_9BACT</name>
<reference evidence="1 2" key="1">
    <citation type="submission" date="2017-06" db="EMBL/GenBank/DDBJ databases">
        <title>Sequencing and comparative analysis of myxobacterial genomes.</title>
        <authorList>
            <person name="Rupp O."/>
            <person name="Goesmann A."/>
            <person name="Sogaard-Andersen L."/>
        </authorList>
    </citation>
    <scope>NUCLEOTIDE SEQUENCE [LARGE SCALE GENOMIC DNA]</scope>
    <source>
        <strain evidence="1 2">DSM 52655</strain>
    </source>
</reference>
<dbReference type="KEGG" id="cfus:CYFUS_009903"/>
<dbReference type="AlphaFoldDB" id="A0A250JMT4"/>
<organism evidence="1 2">
    <name type="scientific">Cystobacter fuscus</name>
    <dbReference type="NCBI Taxonomy" id="43"/>
    <lineage>
        <taxon>Bacteria</taxon>
        <taxon>Pseudomonadati</taxon>
        <taxon>Myxococcota</taxon>
        <taxon>Myxococcia</taxon>
        <taxon>Myxococcales</taxon>
        <taxon>Cystobacterineae</taxon>
        <taxon>Archangiaceae</taxon>
        <taxon>Cystobacter</taxon>
    </lineage>
</organism>
<dbReference type="RefSeq" id="WP_095992700.1">
    <property type="nucleotide sequence ID" value="NZ_CP022098.1"/>
</dbReference>
<dbReference type="EMBL" id="CP022098">
    <property type="protein sequence ID" value="ATB44416.1"/>
    <property type="molecule type" value="Genomic_DNA"/>
</dbReference>
<evidence type="ECO:0000313" key="2">
    <source>
        <dbReference type="Proteomes" id="UP000217257"/>
    </source>
</evidence>
<accession>A0A250JMT4</accession>
<dbReference type="Proteomes" id="UP000217257">
    <property type="component" value="Chromosome"/>
</dbReference>
<proteinExistence type="predicted"/>
<sequence>METPRQERATTFGEEIDLLFMEFMKSDAPYEQCRRELLKLEKRWLQKAKTPAQRLAVQRIIAKTLLTEAFGFGMPWKEFGRWLRRIQNLGFRDLGMRVHVTCLYVQSLHLFPRQAREAWAMLEDTERRVRRLRRERPLREEHLEAIAHAKKVARVPPPPPR</sequence>
<protein>
    <submittedName>
        <fullName evidence="1">Uncharacterized protein</fullName>
    </submittedName>
</protein>